<name>A0A8S9X4P0_APOLU</name>
<accession>A0A8S9X4P0</accession>
<feature type="region of interest" description="Disordered" evidence="1">
    <location>
        <begin position="18"/>
        <end position="52"/>
    </location>
</feature>
<protein>
    <submittedName>
        <fullName evidence="2">Uncharacterized protein</fullName>
    </submittedName>
</protein>
<evidence type="ECO:0000313" key="2">
    <source>
        <dbReference type="EMBL" id="KAF6203454.1"/>
    </source>
</evidence>
<organism evidence="2 3">
    <name type="scientific">Apolygus lucorum</name>
    <name type="common">Small green plant bug</name>
    <name type="synonym">Lygocoris lucorum</name>
    <dbReference type="NCBI Taxonomy" id="248454"/>
    <lineage>
        <taxon>Eukaryota</taxon>
        <taxon>Metazoa</taxon>
        <taxon>Ecdysozoa</taxon>
        <taxon>Arthropoda</taxon>
        <taxon>Hexapoda</taxon>
        <taxon>Insecta</taxon>
        <taxon>Pterygota</taxon>
        <taxon>Neoptera</taxon>
        <taxon>Paraneoptera</taxon>
        <taxon>Hemiptera</taxon>
        <taxon>Heteroptera</taxon>
        <taxon>Panheteroptera</taxon>
        <taxon>Cimicomorpha</taxon>
        <taxon>Miridae</taxon>
        <taxon>Mirini</taxon>
        <taxon>Apolygus</taxon>
    </lineage>
</organism>
<dbReference type="Proteomes" id="UP000466442">
    <property type="component" value="Unassembled WGS sequence"/>
</dbReference>
<keyword evidence="3" id="KW-1185">Reference proteome</keyword>
<evidence type="ECO:0000256" key="1">
    <source>
        <dbReference type="SAM" id="MobiDB-lite"/>
    </source>
</evidence>
<reference evidence="2" key="1">
    <citation type="journal article" date="2021" name="Mol. Ecol. Resour.">
        <title>Apolygus lucorum genome provides insights into omnivorousness and mesophyll feeding.</title>
        <authorList>
            <person name="Liu Y."/>
            <person name="Liu H."/>
            <person name="Wang H."/>
            <person name="Huang T."/>
            <person name="Liu B."/>
            <person name="Yang B."/>
            <person name="Yin L."/>
            <person name="Li B."/>
            <person name="Zhang Y."/>
            <person name="Zhang S."/>
            <person name="Jiang F."/>
            <person name="Zhang X."/>
            <person name="Ren Y."/>
            <person name="Wang B."/>
            <person name="Wang S."/>
            <person name="Lu Y."/>
            <person name="Wu K."/>
            <person name="Fan W."/>
            <person name="Wang G."/>
        </authorList>
    </citation>
    <scope>NUCLEOTIDE SEQUENCE</scope>
    <source>
        <strain evidence="2">12Hb</strain>
    </source>
</reference>
<sequence length="1209" mass="133916">MEMDYDQVKSMSFTDYCESRSSDLNNNATDEMTESDEDMFEEHKEFKTIPDPKNLLDDEIERDHIVNRPISSRVGDSKTFEKSESSGEIVRSVNFLKLNSSVKKKVEFKKENEYFFFKETNSSTTHSSSDKLRGNRTASTEFNDNNLDDDDNAFDTGFLSPMLDFCSASPGSSQEVCLRKGGGSTDVFHEASAAVNGDESSQGSDNAFDTGFLSQDFCCPSPMDYQDVSLLESSVFTDHVVQVGSAANNKDKRSQDSNNAFNTSFLSENFRSGTPTDTLRQLENVETIDQKVHVTGGILSQDSDNAFDTGFLSQDSCSVSPLKSQIINPDKPTTFEMPSEVGANQSCPLAKRIVSSNDNENAHGIDVLSLTQDLFESPNDKKRATKKELGDIRTASTQMIQFEDNSSDDDIQGFDLSVRNIRSAGRLETLETTIEPAERPHALERYSATTHDMANSRSEVVSTDRTISRAISEKSDDEVFSQASAMTEIFSTSILVDLRIPGAFETIKEEYKKMVDAISSQNPFIDRKREPRLDLSISSIGNRKSELGCQRNHQIGLNDSNSIICGLKHTLALMTNLNQDRVINSQEELMEIRKLALNSVDNDSVKNSVEANFDNGPSKVVEPVNVSKDRLAMSPNFDDEMSKIVERINVSSGPLVMSPYLGNVSRIVEKLSVSCRPSGINSEQSRVGESNDFDRQYGSLAVPPHSSVYIEESASESSNKNMRRKLDFGRVEKFKISNEALNTPTLASNPFATPLSTTKIEKLTTPLGRKRLPLKKRHLLASPKLSLRGFDKEIGGVLSGQALIGDEREQIPTNKSAEREGKTSIFSTASKPTNENKIDVAMECESPIRDSFPEKNLDVTKTKKNLVDLAYKLSLPHISELFFNDPDVSTKYREGSICFTASRATSSKSTCPRKSLIEEFPTKSNPNFNIAHEFEELDLNPPRADGPVEKCFEDSVTSEVSALETGGFSSGKSDQTDSEVGLNSDFVEDFLENAQHFLASRNARVEQICDQENIDPRRAASDAKMGNKRQFSRAITPKIECRSVQSSTGNSDVNFKSIRFPVGSPSGVSSKWWNFENTTRNSDVSSRSDDSLRVLLSTSQPKAKSSQPLRPAENQGNSSISSETSTKHSRSDVTWGRHDDGSSKISDQPCKDPNAEESLRKTDQQIEAAAAVRKIPARKRTSIVVSHVIMKPAGADRQSKDYDSFIFED</sequence>
<feature type="region of interest" description="Disordered" evidence="1">
    <location>
        <begin position="1098"/>
        <end position="1162"/>
    </location>
</feature>
<feature type="compositionally biased region" description="Basic and acidic residues" evidence="1">
    <location>
        <begin position="809"/>
        <end position="822"/>
    </location>
</feature>
<evidence type="ECO:0000313" key="3">
    <source>
        <dbReference type="Proteomes" id="UP000466442"/>
    </source>
</evidence>
<dbReference type="EMBL" id="WIXP02000010">
    <property type="protein sequence ID" value="KAF6203454.1"/>
    <property type="molecule type" value="Genomic_DNA"/>
</dbReference>
<feature type="region of interest" description="Disordered" evidence="1">
    <location>
        <begin position="809"/>
        <end position="832"/>
    </location>
</feature>
<feature type="compositionally biased region" description="Basic and acidic residues" evidence="1">
    <location>
        <begin position="41"/>
        <end position="52"/>
    </location>
</feature>
<gene>
    <name evidence="2" type="ORF">GE061_001785</name>
</gene>
<feature type="region of interest" description="Disordered" evidence="1">
    <location>
        <begin position="122"/>
        <end position="144"/>
    </location>
</feature>
<feature type="compositionally biased region" description="Basic and acidic residues" evidence="1">
    <location>
        <begin position="1125"/>
        <end position="1142"/>
    </location>
</feature>
<dbReference type="AlphaFoldDB" id="A0A8S9X4P0"/>
<feature type="compositionally biased region" description="Basic and acidic residues" evidence="1">
    <location>
        <begin position="1149"/>
        <end position="1162"/>
    </location>
</feature>
<comment type="caution">
    <text evidence="2">The sequence shown here is derived from an EMBL/GenBank/DDBJ whole genome shotgun (WGS) entry which is preliminary data.</text>
</comment>
<proteinExistence type="predicted"/>
<feature type="compositionally biased region" description="Acidic residues" evidence="1">
    <location>
        <begin position="31"/>
        <end position="40"/>
    </location>
</feature>